<keyword evidence="4" id="KW-1185">Reference proteome</keyword>
<feature type="compositionally biased region" description="Basic and acidic residues" evidence="2">
    <location>
        <begin position="1191"/>
        <end position="1203"/>
    </location>
</feature>
<sequence>MEQLQELSAPSLQTAAVHNVTDAEVCAGLNSRLFATRQHAIDAVQTYAASAGFKVYCKSKQRSPPLFWIICHCARKPPRKRSETHPEAQRRAVASTCIKCECKWLVKLRQQSVPKEQHTAPDENSCQNASHEPPWVISELTSFHEGHNHALSAMTEPVAPPGNTGRIITREDLTDDIIQNVRNWSAAPTMSVKVLQQTVVTHHFGGDFTAVFDKSALALLNNTKADVRARIASTKGDSKEFIAALCEVKANGGYASYDLQEDCTFRRAFWATQEQVERAMEFGLDVIQQDCTFGTTKYGLPLSVIVGVNGESNSSCNMDADPDAPAAAAAGAPPAEAAGEELSEEARLAQLAAAIDLGSIGTEEFIRAAQADELDHSSSDSDGDDSDTLGELGESSGHVLPQYSEGASATTPSTSNASFLLATGSLRSCSSGETVSSSGLGTSTSGSGSLRTGSSSSGGGGSSGESWLNSGARSGHTSGSSHSGGDSLGDSSSLSLSVRLLTGDEQWAGGAAGSRGSGLGLGGPGGLAGLERQLLFGMAAGAPDGALRLRVAELTEELAAHRRSLAAAHAEIATQRRRAEDQARAADARWLRQDRKDLYRTLEISDALAVELTRRAPEELTVREFVALKAHDLMAASKAELERVRRELERTQEQLLATTETGELRERDGARARRLASAREEGLQLELDAAKGTMEAAKLRAKEAEQQVAELTDKGRRYDAAAARAEAAERAVAAAQALAEAQAAAVAELTDGAAAAARRADECERRAALLELDKAHLRRELGAAEARAEAAARESEARREKIASLKHAREALQAELATARERPRADFEERLAAEVARLREGAAREAAAARAEGREALERENRALREARAEKQQARRLTLSASLPPLLLRVDTSATQALAAAEAARAELRDVSRAHEELVLARGAAEAAAAHDAAELRAELRLRAFELSRLGVAHEERCGALRQAELRVEMLETQLDAHRTHCAALEASSAAEHAALQRALDAERDKTSAYDALELELDGAFVRAAAAAADDGDGAHAGAAATAEFAAAALPCAPRRRVRQAVDLARRLLAAEGELRDARAAAAAAQAAREDAEQRAAAAERSAADARQPAGYLVAALREREAEAAELRTRVAQLDAALRQRDDALEAAAAERDELRRELARLLEARGNIASLRAAVAQLQAEAAAPPPPQVRREAMPPRHGQGDSDSDSESSAPTDGSDESVLEGEGLERFLMYRGAGAQGPRWYRHQRVAAT</sequence>
<dbReference type="PANTHER" id="PTHR18950:SF0">
    <property type="entry name" value="PROGESTERONE IMMUNOMODULATORY BINDING FACTOR 1"/>
    <property type="match status" value="1"/>
</dbReference>
<feature type="region of interest" description="Disordered" evidence="2">
    <location>
        <begin position="431"/>
        <end position="490"/>
    </location>
</feature>
<feature type="region of interest" description="Disordered" evidence="2">
    <location>
        <begin position="372"/>
        <end position="413"/>
    </location>
</feature>
<dbReference type="AlphaFoldDB" id="A0A836CKM7"/>
<gene>
    <name evidence="3" type="ORF">JKP88DRAFT_267435</name>
</gene>
<name>A0A836CKM7_9STRA</name>
<reference evidence="3" key="1">
    <citation type="submission" date="2021-02" db="EMBL/GenBank/DDBJ databases">
        <title>First Annotated Genome of the Yellow-green Alga Tribonema minus.</title>
        <authorList>
            <person name="Mahan K.M."/>
        </authorList>
    </citation>
    <scope>NUCLEOTIDE SEQUENCE</scope>
    <source>
        <strain evidence="3">UTEX B ZZ1240</strain>
    </source>
</reference>
<evidence type="ECO:0000256" key="1">
    <source>
        <dbReference type="SAM" id="Coils"/>
    </source>
</evidence>
<feature type="coiled-coil region" evidence="1">
    <location>
        <begin position="961"/>
        <end position="988"/>
    </location>
</feature>
<dbReference type="EMBL" id="JAFCMP010000060">
    <property type="protein sequence ID" value="KAG5188904.1"/>
    <property type="molecule type" value="Genomic_DNA"/>
</dbReference>
<dbReference type="Proteomes" id="UP000664859">
    <property type="component" value="Unassembled WGS sequence"/>
</dbReference>
<accession>A0A836CKM7</accession>
<feature type="coiled-coil region" evidence="1">
    <location>
        <begin position="634"/>
        <end position="661"/>
    </location>
</feature>
<feature type="compositionally biased region" description="Low complexity" evidence="2">
    <location>
        <begin position="323"/>
        <end position="337"/>
    </location>
</feature>
<organism evidence="3 4">
    <name type="scientific">Tribonema minus</name>
    <dbReference type="NCBI Taxonomy" id="303371"/>
    <lineage>
        <taxon>Eukaryota</taxon>
        <taxon>Sar</taxon>
        <taxon>Stramenopiles</taxon>
        <taxon>Ochrophyta</taxon>
        <taxon>PX clade</taxon>
        <taxon>Xanthophyceae</taxon>
        <taxon>Tribonematales</taxon>
        <taxon>Tribonemataceae</taxon>
        <taxon>Tribonema</taxon>
    </lineage>
</organism>
<evidence type="ECO:0000313" key="3">
    <source>
        <dbReference type="EMBL" id="KAG5188904.1"/>
    </source>
</evidence>
<proteinExistence type="predicted"/>
<dbReference type="OrthoDB" id="194693at2759"/>
<evidence type="ECO:0000313" key="4">
    <source>
        <dbReference type="Proteomes" id="UP000664859"/>
    </source>
</evidence>
<dbReference type="GO" id="GO:0005815">
    <property type="term" value="C:microtubule organizing center"/>
    <property type="evidence" value="ECO:0007669"/>
    <property type="project" value="TreeGrafter"/>
</dbReference>
<evidence type="ECO:0000256" key="2">
    <source>
        <dbReference type="SAM" id="MobiDB-lite"/>
    </source>
</evidence>
<feature type="coiled-coil region" evidence="1">
    <location>
        <begin position="687"/>
        <end position="822"/>
    </location>
</feature>
<comment type="caution">
    <text evidence="3">The sequence shown here is derived from an EMBL/GenBank/DDBJ whole genome shotgun (WGS) entry which is preliminary data.</text>
</comment>
<feature type="compositionally biased region" description="Low complexity" evidence="2">
    <location>
        <begin position="464"/>
        <end position="490"/>
    </location>
</feature>
<feature type="compositionally biased region" description="Low complexity" evidence="2">
    <location>
        <begin position="431"/>
        <end position="455"/>
    </location>
</feature>
<protein>
    <submittedName>
        <fullName evidence="3">Uncharacterized protein</fullName>
    </submittedName>
</protein>
<feature type="region of interest" description="Disordered" evidence="2">
    <location>
        <begin position="316"/>
        <end position="339"/>
    </location>
</feature>
<keyword evidence="1" id="KW-0175">Coiled coil</keyword>
<feature type="region of interest" description="Disordered" evidence="2">
    <location>
        <begin position="1180"/>
        <end position="1226"/>
    </location>
</feature>
<dbReference type="GO" id="GO:0060271">
    <property type="term" value="P:cilium assembly"/>
    <property type="evidence" value="ECO:0007669"/>
    <property type="project" value="TreeGrafter"/>
</dbReference>
<dbReference type="InterPro" id="IPR026205">
    <property type="entry name" value="PIBF1"/>
</dbReference>
<dbReference type="PANTHER" id="PTHR18950">
    <property type="entry name" value="PROGESTERONE-INDUCED BLOCKING FACTOR 1"/>
    <property type="match status" value="1"/>
</dbReference>
<feature type="coiled-coil region" evidence="1">
    <location>
        <begin position="850"/>
        <end position="877"/>
    </location>
</feature>